<dbReference type="KEGG" id="sroi:IAG44_04820"/>
<sequence>MGAGIAENGATRGDLCRSLGHHENPESALADSCWQDPEDLDEDERAAQPALIAAAERYAARYGRPSLRTHADVLDLLLAAGVIYEVPDAHGTPRFYPRTPAPVPADVFDLTEEEAAIQRRLRIDSAYEADSYRVIDLFEPDGERHEEVVTSLDRLARLIDGDPHDAREAVRLLTEAGDFTTSLDLTGLPSHKVFRIRCDWEHFDRARIGIHGLTEDGRLAVTLPDDL</sequence>
<feature type="region of interest" description="Disordered" evidence="1">
    <location>
        <begin position="17"/>
        <end position="44"/>
    </location>
</feature>
<protein>
    <submittedName>
        <fullName evidence="2">Uncharacterized protein</fullName>
    </submittedName>
</protein>
<dbReference type="EMBL" id="CP060828">
    <property type="protein sequence ID" value="QNP68842.1"/>
    <property type="molecule type" value="Genomic_DNA"/>
</dbReference>
<accession>A0A7H0I7S6</accession>
<keyword evidence="3" id="KW-1185">Reference proteome</keyword>
<dbReference type="AlphaFoldDB" id="A0A7H0I7S6"/>
<evidence type="ECO:0000256" key="1">
    <source>
        <dbReference type="SAM" id="MobiDB-lite"/>
    </source>
</evidence>
<reference evidence="2 3" key="1">
    <citation type="submission" date="2020-08" db="EMBL/GenBank/DDBJ databases">
        <title>A novel species.</title>
        <authorList>
            <person name="Gao J."/>
        </authorList>
    </citation>
    <scope>NUCLEOTIDE SEQUENCE [LARGE SCALE GENOMIC DNA]</scope>
    <source>
        <strain evidence="2 3">CRXT-G-22</strain>
    </source>
</reference>
<evidence type="ECO:0000313" key="3">
    <source>
        <dbReference type="Proteomes" id="UP000516052"/>
    </source>
</evidence>
<organism evidence="2 3">
    <name type="scientific">Streptomyces roseirectus</name>
    <dbReference type="NCBI Taxonomy" id="2768066"/>
    <lineage>
        <taxon>Bacteria</taxon>
        <taxon>Bacillati</taxon>
        <taxon>Actinomycetota</taxon>
        <taxon>Actinomycetes</taxon>
        <taxon>Kitasatosporales</taxon>
        <taxon>Streptomycetaceae</taxon>
        <taxon>Streptomyces</taxon>
    </lineage>
</organism>
<proteinExistence type="predicted"/>
<dbReference type="Pfam" id="PF19508">
    <property type="entry name" value="DUF6042"/>
    <property type="match status" value="1"/>
</dbReference>
<evidence type="ECO:0000313" key="2">
    <source>
        <dbReference type="EMBL" id="QNP68842.1"/>
    </source>
</evidence>
<dbReference type="Proteomes" id="UP000516052">
    <property type="component" value="Chromosome"/>
</dbReference>
<name>A0A7H0I7S6_9ACTN</name>
<gene>
    <name evidence="2" type="ORF">IAG44_04820</name>
</gene>
<dbReference type="InterPro" id="IPR046105">
    <property type="entry name" value="DUF6042"/>
</dbReference>